<proteinExistence type="predicted"/>
<gene>
    <name evidence="1" type="ORF">SDC9_65169</name>
</gene>
<sequence length="110" mass="12741">MTGNDPIAAVADHVEQADFAGWVQPLYIFDFIQNVLTEFIDGCEPLRRCAIDDWFLCAPVMRIAVDEEVQFQQSAFFSQQIGDRFIGFIVEYALETWCFSRIATFVVYRR</sequence>
<evidence type="ECO:0000313" key="1">
    <source>
        <dbReference type="EMBL" id="MPM18754.1"/>
    </source>
</evidence>
<protein>
    <submittedName>
        <fullName evidence="1">Uncharacterized protein</fullName>
    </submittedName>
</protein>
<dbReference type="AlphaFoldDB" id="A0A644XXH3"/>
<dbReference type="EMBL" id="VSSQ01003042">
    <property type="protein sequence ID" value="MPM18754.1"/>
    <property type="molecule type" value="Genomic_DNA"/>
</dbReference>
<reference evidence="1" key="1">
    <citation type="submission" date="2019-08" db="EMBL/GenBank/DDBJ databases">
        <authorList>
            <person name="Kucharzyk K."/>
            <person name="Murdoch R.W."/>
            <person name="Higgins S."/>
            <person name="Loffler F."/>
        </authorList>
    </citation>
    <scope>NUCLEOTIDE SEQUENCE</scope>
</reference>
<name>A0A644XXH3_9ZZZZ</name>
<comment type="caution">
    <text evidence="1">The sequence shown here is derived from an EMBL/GenBank/DDBJ whole genome shotgun (WGS) entry which is preliminary data.</text>
</comment>
<organism evidence="1">
    <name type="scientific">bioreactor metagenome</name>
    <dbReference type="NCBI Taxonomy" id="1076179"/>
    <lineage>
        <taxon>unclassified sequences</taxon>
        <taxon>metagenomes</taxon>
        <taxon>ecological metagenomes</taxon>
    </lineage>
</organism>
<accession>A0A644XXH3</accession>